<evidence type="ECO:0000313" key="2">
    <source>
        <dbReference type="Proteomes" id="UP000236311"/>
    </source>
</evidence>
<dbReference type="AlphaFoldDB" id="A0A2K4ZCE4"/>
<name>A0A2K4ZCE4_9FIRM</name>
<dbReference type="Proteomes" id="UP000236311">
    <property type="component" value="Unassembled WGS sequence"/>
</dbReference>
<dbReference type="EMBL" id="OFSM01000004">
    <property type="protein sequence ID" value="SOY28139.1"/>
    <property type="molecule type" value="Genomic_DNA"/>
</dbReference>
<organism evidence="1 2">
    <name type="scientific">Acetatifactor muris</name>
    <dbReference type="NCBI Taxonomy" id="879566"/>
    <lineage>
        <taxon>Bacteria</taxon>
        <taxon>Bacillati</taxon>
        <taxon>Bacillota</taxon>
        <taxon>Clostridia</taxon>
        <taxon>Lachnospirales</taxon>
        <taxon>Lachnospiraceae</taxon>
        <taxon>Acetatifactor</taxon>
    </lineage>
</organism>
<gene>
    <name evidence="1" type="ORF">AMURIS_00846</name>
</gene>
<dbReference type="RefSeq" id="WP_103238265.1">
    <property type="nucleotide sequence ID" value="NZ_CANRXC010000032.1"/>
</dbReference>
<dbReference type="OrthoDB" id="1854057at2"/>
<proteinExistence type="predicted"/>
<reference evidence="1 2" key="1">
    <citation type="submission" date="2018-01" db="EMBL/GenBank/DDBJ databases">
        <authorList>
            <person name="Gaut B.S."/>
            <person name="Morton B.R."/>
            <person name="Clegg M.T."/>
            <person name="Duvall M.R."/>
        </authorList>
    </citation>
    <scope>NUCLEOTIDE SEQUENCE [LARGE SCALE GENOMIC DNA]</scope>
    <source>
        <strain evidence="1">GP69</strain>
    </source>
</reference>
<protein>
    <submittedName>
        <fullName evidence="1">Uncharacterized protein</fullName>
    </submittedName>
</protein>
<keyword evidence="2" id="KW-1185">Reference proteome</keyword>
<evidence type="ECO:0000313" key="1">
    <source>
        <dbReference type="EMBL" id="SOY28139.1"/>
    </source>
</evidence>
<accession>A0A2K4ZCE4</accession>
<sequence>MIEQKITKLNSYFDKQISLCGQCNKKMLAEERGDEADFEKVKANIYDIFRTIFSVAVKAGRGDAEAVKRFFILKIEQIPSNWVSAYNKARQHDDAVKMQIEQIKLDTAREIKETFEMIWEEEE</sequence>